<dbReference type="PROSITE" id="PS01081">
    <property type="entry name" value="HTH_TETR_1"/>
    <property type="match status" value="1"/>
</dbReference>
<dbReference type="Proteomes" id="UP001144280">
    <property type="component" value="Unassembled WGS sequence"/>
</dbReference>
<dbReference type="PROSITE" id="PS50977">
    <property type="entry name" value="HTH_TETR_2"/>
    <property type="match status" value="1"/>
</dbReference>
<keyword evidence="3" id="KW-0804">Transcription</keyword>
<evidence type="ECO:0000259" key="5">
    <source>
        <dbReference type="PROSITE" id="PS50977"/>
    </source>
</evidence>
<dbReference type="PANTHER" id="PTHR30055">
    <property type="entry name" value="HTH-TYPE TRANSCRIPTIONAL REGULATOR RUTR"/>
    <property type="match status" value="1"/>
</dbReference>
<accession>A0ABQ5R4Q3</accession>
<keyword evidence="7" id="KW-1185">Reference proteome</keyword>
<sequence length="196" mass="21926">MSTPTGLRERKKIATREALRQAAIGLYRRHGPDKVTVEDICAAAGVSPRTFFNYFATKDEAVFALEVDPAQIQRRITDRPRDEQPVEAVHAVYADLFAQLATSEIWRQRTLLLRERPELASRSTQARRAHEAAIAAAIATRTGRPDDDLYVRTASMALHAAVRAAAGTWHPDHEPDIVALLDRAMDILHDGLRLRD</sequence>
<dbReference type="Gene3D" id="1.10.10.60">
    <property type="entry name" value="Homeodomain-like"/>
    <property type="match status" value="1"/>
</dbReference>
<comment type="caution">
    <text evidence="6">The sequence shown here is derived from an EMBL/GenBank/DDBJ whole genome shotgun (WGS) entry which is preliminary data.</text>
</comment>
<keyword evidence="2 4" id="KW-0238">DNA-binding</keyword>
<name>A0ABQ5R4Q3_9ACTN</name>
<keyword evidence="1" id="KW-0805">Transcription regulation</keyword>
<dbReference type="InterPro" id="IPR001647">
    <property type="entry name" value="HTH_TetR"/>
</dbReference>
<evidence type="ECO:0000256" key="2">
    <source>
        <dbReference type="ARBA" id="ARBA00023125"/>
    </source>
</evidence>
<dbReference type="InterPro" id="IPR041347">
    <property type="entry name" value="MftR_C"/>
</dbReference>
<evidence type="ECO:0000313" key="7">
    <source>
        <dbReference type="Proteomes" id="UP001144280"/>
    </source>
</evidence>
<dbReference type="Gene3D" id="1.10.357.10">
    <property type="entry name" value="Tetracycline Repressor, domain 2"/>
    <property type="match status" value="1"/>
</dbReference>
<evidence type="ECO:0000313" key="6">
    <source>
        <dbReference type="EMBL" id="GLI01757.1"/>
    </source>
</evidence>
<organism evidence="6 7">
    <name type="scientific">Phytohabitans aurantiacus</name>
    <dbReference type="NCBI Taxonomy" id="3016789"/>
    <lineage>
        <taxon>Bacteria</taxon>
        <taxon>Bacillati</taxon>
        <taxon>Actinomycetota</taxon>
        <taxon>Actinomycetes</taxon>
        <taxon>Micromonosporales</taxon>
        <taxon>Micromonosporaceae</taxon>
    </lineage>
</organism>
<gene>
    <name evidence="6" type="ORF">Pa4123_70330</name>
</gene>
<dbReference type="InterPro" id="IPR023772">
    <property type="entry name" value="DNA-bd_HTH_TetR-type_CS"/>
</dbReference>
<dbReference type="SUPFAM" id="SSF46689">
    <property type="entry name" value="Homeodomain-like"/>
    <property type="match status" value="1"/>
</dbReference>
<dbReference type="RefSeq" id="WP_281903036.1">
    <property type="nucleotide sequence ID" value="NZ_BSDI01000049.1"/>
</dbReference>
<evidence type="ECO:0000256" key="4">
    <source>
        <dbReference type="PROSITE-ProRule" id="PRU00335"/>
    </source>
</evidence>
<dbReference type="PANTHER" id="PTHR30055:SF238">
    <property type="entry name" value="MYCOFACTOCIN BIOSYNTHESIS TRANSCRIPTIONAL REGULATOR MFTR-RELATED"/>
    <property type="match status" value="1"/>
</dbReference>
<dbReference type="InterPro" id="IPR050109">
    <property type="entry name" value="HTH-type_TetR-like_transc_reg"/>
</dbReference>
<reference evidence="6" key="1">
    <citation type="submission" date="2022-12" db="EMBL/GenBank/DDBJ databases">
        <title>New Phytohabitans aurantiacus sp. RD004123 nov., an actinomycete isolated from soil.</title>
        <authorList>
            <person name="Triningsih D.W."/>
            <person name="Harunari E."/>
            <person name="Igarashi Y."/>
        </authorList>
    </citation>
    <scope>NUCLEOTIDE SEQUENCE</scope>
    <source>
        <strain evidence="6">RD004123</strain>
    </source>
</reference>
<protein>
    <submittedName>
        <fullName evidence="6">TetR family transcriptional regulator</fullName>
    </submittedName>
</protein>
<proteinExistence type="predicted"/>
<evidence type="ECO:0000256" key="3">
    <source>
        <dbReference type="ARBA" id="ARBA00023163"/>
    </source>
</evidence>
<dbReference type="EMBL" id="BSDI01000049">
    <property type="protein sequence ID" value="GLI01757.1"/>
    <property type="molecule type" value="Genomic_DNA"/>
</dbReference>
<dbReference type="Pfam" id="PF00440">
    <property type="entry name" value="TetR_N"/>
    <property type="match status" value="1"/>
</dbReference>
<evidence type="ECO:0000256" key="1">
    <source>
        <dbReference type="ARBA" id="ARBA00023015"/>
    </source>
</evidence>
<feature type="domain" description="HTH tetR-type" evidence="5">
    <location>
        <begin position="13"/>
        <end position="73"/>
    </location>
</feature>
<feature type="DNA-binding region" description="H-T-H motif" evidence="4">
    <location>
        <begin position="36"/>
        <end position="55"/>
    </location>
</feature>
<dbReference type="Pfam" id="PF17754">
    <property type="entry name" value="TetR_C_14"/>
    <property type="match status" value="1"/>
</dbReference>
<dbReference type="InterPro" id="IPR009057">
    <property type="entry name" value="Homeodomain-like_sf"/>
</dbReference>